<dbReference type="RefSeq" id="XP_062823235.1">
    <property type="nucleotide sequence ID" value="XM_062967165.1"/>
</dbReference>
<keyword evidence="6" id="KW-1185">Reference proteome</keyword>
<reference evidence="5" key="2">
    <citation type="submission" date="2025-08" db="UniProtKB">
        <authorList>
            <consortium name="Ensembl"/>
        </authorList>
    </citation>
    <scope>IDENTIFICATION</scope>
</reference>
<name>A0A803TE85_ANOCA</name>
<feature type="region of interest" description="Disordered" evidence="2">
    <location>
        <begin position="57"/>
        <end position="98"/>
    </location>
</feature>
<dbReference type="InterPro" id="IPR042178">
    <property type="entry name" value="Serpin_sf_1"/>
</dbReference>
<dbReference type="Gene3D" id="2.30.39.10">
    <property type="entry name" value="Alpha-1-antitrypsin, domain 1"/>
    <property type="match status" value="1"/>
</dbReference>
<dbReference type="Pfam" id="PF00079">
    <property type="entry name" value="Serpin"/>
    <property type="match status" value="1"/>
</dbReference>
<dbReference type="GeneTree" id="ENSGT00940000159681"/>
<comment type="similarity">
    <text evidence="1">Belongs to the serpin family.</text>
</comment>
<feature type="compositionally biased region" description="Basic and acidic residues" evidence="2">
    <location>
        <begin position="85"/>
        <end position="97"/>
    </location>
</feature>
<protein>
    <submittedName>
        <fullName evidence="5">Serpin family G member 1</fullName>
    </submittedName>
</protein>
<dbReference type="PANTHER" id="PTHR11461:SF159">
    <property type="entry name" value="PLASMA PROTEASE C1 INHIBITOR"/>
    <property type="match status" value="1"/>
</dbReference>
<evidence type="ECO:0000256" key="1">
    <source>
        <dbReference type="RuleBase" id="RU000411"/>
    </source>
</evidence>
<accession>A0A803TE85</accession>
<dbReference type="SUPFAM" id="SSF56574">
    <property type="entry name" value="Serpins"/>
    <property type="match status" value="1"/>
</dbReference>
<keyword evidence="3" id="KW-0732">Signal</keyword>
<evidence type="ECO:0000313" key="5">
    <source>
        <dbReference type="Ensembl" id="ENSACAP00000033525.1"/>
    </source>
</evidence>
<dbReference type="GO" id="GO:0005615">
    <property type="term" value="C:extracellular space"/>
    <property type="evidence" value="ECO:0000318"/>
    <property type="project" value="GO_Central"/>
</dbReference>
<dbReference type="Proteomes" id="UP000001646">
    <property type="component" value="Chromosome 1"/>
</dbReference>
<dbReference type="InterPro" id="IPR000215">
    <property type="entry name" value="Serpin_fam"/>
</dbReference>
<feature type="signal peptide" evidence="3">
    <location>
        <begin position="1"/>
        <end position="19"/>
    </location>
</feature>
<dbReference type="InterPro" id="IPR023795">
    <property type="entry name" value="Serpin_CS"/>
</dbReference>
<feature type="compositionally biased region" description="Basic and acidic residues" evidence="2">
    <location>
        <begin position="57"/>
        <end position="72"/>
    </location>
</feature>
<dbReference type="GO" id="GO:0001869">
    <property type="term" value="P:negative regulation of complement activation, lectin pathway"/>
    <property type="evidence" value="ECO:0007669"/>
    <property type="project" value="Ensembl"/>
</dbReference>
<feature type="chain" id="PRO_5032668035" evidence="3">
    <location>
        <begin position="20"/>
        <end position="511"/>
    </location>
</feature>
<feature type="domain" description="Serpin" evidence="4">
    <location>
        <begin position="163"/>
        <end position="510"/>
    </location>
</feature>
<gene>
    <name evidence="5" type="primary">SERPING1</name>
</gene>
<evidence type="ECO:0000256" key="2">
    <source>
        <dbReference type="SAM" id="MobiDB-lite"/>
    </source>
</evidence>
<evidence type="ECO:0000259" key="4">
    <source>
        <dbReference type="SMART" id="SM00093"/>
    </source>
</evidence>
<proteinExistence type="inferred from homology"/>
<dbReference type="GeneID" id="100566851"/>
<dbReference type="SMART" id="SM00093">
    <property type="entry name" value="SERPIN"/>
    <property type="match status" value="1"/>
</dbReference>
<reference evidence="5 6" key="1">
    <citation type="submission" date="2009-12" db="EMBL/GenBank/DDBJ databases">
        <title>The Genome Sequence of Anolis carolinensis (Green Anole Lizard).</title>
        <authorList>
            <consortium name="The Genome Sequencing Platform"/>
            <person name="Di Palma F."/>
            <person name="Alfoldi J."/>
            <person name="Heiman D."/>
            <person name="Young S."/>
            <person name="Grabherr M."/>
            <person name="Johnson J."/>
            <person name="Lander E.S."/>
            <person name="Lindblad-Toh K."/>
        </authorList>
    </citation>
    <scope>NUCLEOTIDE SEQUENCE [LARGE SCALE GENOMIC DNA]</scope>
    <source>
        <strain evidence="5 6">JBL SC #1</strain>
    </source>
</reference>
<dbReference type="InParanoid" id="A0A803TE85"/>
<dbReference type="InterPro" id="IPR023796">
    <property type="entry name" value="Serpin_dom"/>
</dbReference>
<dbReference type="GO" id="GO:0004867">
    <property type="term" value="F:serine-type endopeptidase inhibitor activity"/>
    <property type="evidence" value="ECO:0000318"/>
    <property type="project" value="GO_Central"/>
</dbReference>
<dbReference type="PROSITE" id="PS00284">
    <property type="entry name" value="SERPIN"/>
    <property type="match status" value="1"/>
</dbReference>
<evidence type="ECO:0000256" key="3">
    <source>
        <dbReference type="SAM" id="SignalP"/>
    </source>
</evidence>
<organism evidence="5 6">
    <name type="scientific">Anolis carolinensis</name>
    <name type="common">Green anole</name>
    <name type="synonym">American chameleon</name>
    <dbReference type="NCBI Taxonomy" id="28377"/>
    <lineage>
        <taxon>Eukaryota</taxon>
        <taxon>Metazoa</taxon>
        <taxon>Chordata</taxon>
        <taxon>Craniata</taxon>
        <taxon>Vertebrata</taxon>
        <taxon>Euteleostomi</taxon>
        <taxon>Lepidosauria</taxon>
        <taxon>Squamata</taxon>
        <taxon>Bifurcata</taxon>
        <taxon>Unidentata</taxon>
        <taxon>Episquamata</taxon>
        <taxon>Toxicofera</taxon>
        <taxon>Iguania</taxon>
        <taxon>Dactyloidae</taxon>
        <taxon>Anolis</taxon>
    </lineage>
</organism>
<sequence length="511" mass="57344">MKTWMILIFLATTVAVSFSEDVEKIPEPDENSKNSWFSYIKNVYAYVKGAFNKENAGEKSITTDEGKERHPEEEDTAHVNAATNERQEEEKGEKEEIAYVNDTSTEEEVEKPVIASTQADPTTILTTPAATTCPPRSNPWATCTNPTPEDDTKLAEALTEFAVEFYKAAIQNEKRASNFVFSPFSISVMLSNLMLGTCGETTDRLEKLLFYPKGFACVHKALKALSKSEALTSANAIFYQPEFNLDSEFRNLTWEFYQTKMSLLSNNSNQAVLDINAWVSKHTGNKIKKLLEDLEPDAQMVLLNAIYFQAKWKTLFKLKNTKEEEFYRPGLPPIKVPMLTSKKYPVASFFDPYLQAKVGRFQMFHNMSLVIIVPRSLSQSLSEVEERLSADVFKSVMAKLESIHFKPTIVSLPKFKVDSSQDLTEIIGRMDYGFFFDANLCGISPDKDLAISSAQHKAVVQISEEGVEAAAATSVSLARSANFFEVQQPFLFAVSRDGKAPLFLGRITDPQ</sequence>
<dbReference type="InterPro" id="IPR042185">
    <property type="entry name" value="Serpin_sf_2"/>
</dbReference>
<dbReference type="InterPro" id="IPR036186">
    <property type="entry name" value="Serpin_sf"/>
</dbReference>
<evidence type="ECO:0000313" key="6">
    <source>
        <dbReference type="Proteomes" id="UP000001646"/>
    </source>
</evidence>
<dbReference type="Gene3D" id="3.30.497.10">
    <property type="entry name" value="Antithrombin, subunit I, domain 2"/>
    <property type="match status" value="1"/>
</dbReference>
<dbReference type="PANTHER" id="PTHR11461">
    <property type="entry name" value="SERINE PROTEASE INHIBITOR, SERPIN"/>
    <property type="match status" value="1"/>
</dbReference>
<reference evidence="5" key="3">
    <citation type="submission" date="2025-09" db="UniProtKB">
        <authorList>
            <consortium name="Ensembl"/>
        </authorList>
    </citation>
    <scope>IDENTIFICATION</scope>
</reference>
<dbReference type="Ensembl" id="ENSACAT00000041459.1">
    <property type="protein sequence ID" value="ENSACAP00000033525.1"/>
    <property type="gene ID" value="ENSACAG00000007154.4"/>
</dbReference>
<dbReference type="Bgee" id="ENSACAG00000007154">
    <property type="expression patterns" value="Expressed in liver and 9 other cell types or tissues"/>
</dbReference>
<dbReference type="AlphaFoldDB" id="A0A803TE85"/>